<proteinExistence type="predicted"/>
<dbReference type="PANTHER" id="PTHR10129">
    <property type="entry name" value="TRANSCRIPTION FACTOR MAF"/>
    <property type="match status" value="1"/>
</dbReference>
<evidence type="ECO:0000256" key="1">
    <source>
        <dbReference type="ARBA" id="ARBA00023015"/>
    </source>
</evidence>
<gene>
    <name evidence="7" type="ORF">GSOID_T00013208001</name>
</gene>
<feature type="domain" description="Basic leucine zipper" evidence="6">
    <location>
        <begin position="238"/>
        <end position="296"/>
    </location>
</feature>
<dbReference type="InParanoid" id="E4WZ57"/>
<feature type="compositionally biased region" description="Low complexity" evidence="5">
    <location>
        <begin position="141"/>
        <end position="150"/>
    </location>
</feature>
<protein>
    <recommendedName>
        <fullName evidence="6">Basic leucine zipper domain-containing protein</fullName>
    </recommendedName>
</protein>
<dbReference type="InterPro" id="IPR008917">
    <property type="entry name" value="TF_DNA-bd_sf"/>
</dbReference>
<name>E4WZ57_OIKDI</name>
<keyword evidence="4" id="KW-0175">Coiled coil</keyword>
<accession>E4WZ57</accession>
<keyword evidence="8" id="KW-1185">Reference proteome</keyword>
<feature type="region of interest" description="Disordered" evidence="5">
    <location>
        <begin position="141"/>
        <end position="173"/>
    </location>
</feature>
<dbReference type="GO" id="GO:0000981">
    <property type="term" value="F:DNA-binding transcription factor activity, RNA polymerase II-specific"/>
    <property type="evidence" value="ECO:0007669"/>
    <property type="project" value="TreeGrafter"/>
</dbReference>
<evidence type="ECO:0000313" key="7">
    <source>
        <dbReference type="EMBL" id="CBY22452.1"/>
    </source>
</evidence>
<dbReference type="PANTHER" id="PTHR10129:SF48">
    <property type="entry name" value="MAF-S, ISOFORM B"/>
    <property type="match status" value="1"/>
</dbReference>
<keyword evidence="1" id="KW-0805">Transcription regulation</keyword>
<dbReference type="InterPro" id="IPR024874">
    <property type="entry name" value="Transcription_factor_Maf_fam"/>
</dbReference>
<dbReference type="Pfam" id="PF03131">
    <property type="entry name" value="bZIP_Maf"/>
    <property type="match status" value="1"/>
</dbReference>
<keyword evidence="3" id="KW-0804">Transcription</keyword>
<dbReference type="InterPro" id="IPR004826">
    <property type="entry name" value="bZIP_Maf"/>
</dbReference>
<organism evidence="7">
    <name type="scientific">Oikopleura dioica</name>
    <name type="common">Tunicate</name>
    <dbReference type="NCBI Taxonomy" id="34765"/>
    <lineage>
        <taxon>Eukaryota</taxon>
        <taxon>Metazoa</taxon>
        <taxon>Chordata</taxon>
        <taxon>Tunicata</taxon>
        <taxon>Appendicularia</taxon>
        <taxon>Copelata</taxon>
        <taxon>Oikopleuridae</taxon>
        <taxon>Oikopleura</taxon>
    </lineage>
</organism>
<evidence type="ECO:0000256" key="5">
    <source>
        <dbReference type="SAM" id="MobiDB-lite"/>
    </source>
</evidence>
<dbReference type="GO" id="GO:0005634">
    <property type="term" value="C:nucleus"/>
    <property type="evidence" value="ECO:0007669"/>
    <property type="project" value="TreeGrafter"/>
</dbReference>
<evidence type="ECO:0000256" key="4">
    <source>
        <dbReference type="SAM" id="Coils"/>
    </source>
</evidence>
<dbReference type="SUPFAM" id="SSF47454">
    <property type="entry name" value="A DNA-binding domain in eukaryotic transcription factors"/>
    <property type="match status" value="1"/>
</dbReference>
<dbReference type="OrthoDB" id="5974330at2759"/>
<evidence type="ECO:0000256" key="3">
    <source>
        <dbReference type="ARBA" id="ARBA00023163"/>
    </source>
</evidence>
<sequence length="391" mass="43122">MSNGNGLGPMVIGQNGGPIEFPLAAAAFSNPNCFSLHLVSQNAHDAVTSSSNGSLQITAEQVQLQNILSESTSKNTSQSQPITSNYGFIQSVEAGLRGANFLNGNFNLPNTSISNSINNSLNNRYEDNSYPSAAFNSLAEAASQSQSASSGHPLGLGSNFGQDPSRSLPDNLPETVAGLWKQQQQAQNNQIEKVNMSNDSDDSDDGSSCGLRWRQGGLGLAMRKSEGKINIAGTSKIPDEELKSISVRELNRKLKQSGCTKEQMINIKQRRRTLKNRGYAANCRTKRQTQTHQLTIDLQETGLVESDFKKLARFKSLNMYRPGLKRAQQAEQKLSKAYEESVKAKEAYERHLNMLKKQNDEKEAEVDRLKRAIHELENENQRLKGIKMESE</sequence>
<dbReference type="GO" id="GO:0000978">
    <property type="term" value="F:RNA polymerase II cis-regulatory region sequence-specific DNA binding"/>
    <property type="evidence" value="ECO:0007669"/>
    <property type="project" value="TreeGrafter"/>
</dbReference>
<dbReference type="Gene3D" id="1.20.5.170">
    <property type="match status" value="1"/>
</dbReference>
<evidence type="ECO:0000256" key="2">
    <source>
        <dbReference type="ARBA" id="ARBA00023125"/>
    </source>
</evidence>
<keyword evidence="2" id="KW-0238">DNA-binding</keyword>
<feature type="coiled-coil region" evidence="4">
    <location>
        <begin position="327"/>
        <end position="389"/>
    </location>
</feature>
<reference evidence="7" key="1">
    <citation type="journal article" date="2010" name="Science">
        <title>Plasticity of animal genome architecture unmasked by rapid evolution of a pelagic tunicate.</title>
        <authorList>
            <person name="Denoeud F."/>
            <person name="Henriet S."/>
            <person name="Mungpakdee S."/>
            <person name="Aury J.M."/>
            <person name="Da Silva C."/>
            <person name="Brinkmann H."/>
            <person name="Mikhaleva J."/>
            <person name="Olsen L.C."/>
            <person name="Jubin C."/>
            <person name="Canestro C."/>
            <person name="Bouquet J.M."/>
            <person name="Danks G."/>
            <person name="Poulain J."/>
            <person name="Campsteijn C."/>
            <person name="Adamski M."/>
            <person name="Cross I."/>
            <person name="Yadetie F."/>
            <person name="Muffato M."/>
            <person name="Louis A."/>
            <person name="Butcher S."/>
            <person name="Tsagkogeorga G."/>
            <person name="Konrad A."/>
            <person name="Singh S."/>
            <person name="Jensen M.F."/>
            <person name="Cong E.H."/>
            <person name="Eikeseth-Otteraa H."/>
            <person name="Noel B."/>
            <person name="Anthouard V."/>
            <person name="Porcel B.M."/>
            <person name="Kachouri-Lafond R."/>
            <person name="Nishino A."/>
            <person name="Ugolini M."/>
            <person name="Chourrout P."/>
            <person name="Nishida H."/>
            <person name="Aasland R."/>
            <person name="Huzurbazar S."/>
            <person name="Westhof E."/>
            <person name="Delsuc F."/>
            <person name="Lehrach H."/>
            <person name="Reinhardt R."/>
            <person name="Weissenbach J."/>
            <person name="Roy S.W."/>
            <person name="Artiguenave F."/>
            <person name="Postlethwait J.H."/>
            <person name="Manak J.R."/>
            <person name="Thompson E.M."/>
            <person name="Jaillon O."/>
            <person name="Du Pasquier L."/>
            <person name="Boudinot P."/>
            <person name="Liberles D.A."/>
            <person name="Volff J.N."/>
            <person name="Philippe H."/>
            <person name="Lenhard B."/>
            <person name="Roest Crollius H."/>
            <person name="Wincker P."/>
            <person name="Chourrout D."/>
        </authorList>
    </citation>
    <scope>NUCLEOTIDE SEQUENCE [LARGE SCALE GENOMIC DNA]</scope>
</reference>
<dbReference type="Proteomes" id="UP000001307">
    <property type="component" value="Unassembled WGS sequence"/>
</dbReference>
<dbReference type="AlphaFoldDB" id="E4WZ57"/>
<evidence type="ECO:0000313" key="8">
    <source>
        <dbReference type="Proteomes" id="UP000001307"/>
    </source>
</evidence>
<evidence type="ECO:0000259" key="6">
    <source>
        <dbReference type="Pfam" id="PF03131"/>
    </source>
</evidence>
<dbReference type="EMBL" id="FN653019">
    <property type="protein sequence ID" value="CBY22452.1"/>
    <property type="molecule type" value="Genomic_DNA"/>
</dbReference>